<dbReference type="AlphaFoldDB" id="A0A061GTP0"/>
<evidence type="ECO:0000313" key="5">
    <source>
        <dbReference type="Proteomes" id="UP000026915"/>
    </source>
</evidence>
<proteinExistence type="inferred from homology"/>
<name>A0A061GTP0_THECC</name>
<evidence type="ECO:0000256" key="3">
    <source>
        <dbReference type="PROSITE-ProRule" id="PRU00708"/>
    </source>
</evidence>
<dbReference type="GO" id="GO:0003729">
    <property type="term" value="F:mRNA binding"/>
    <property type="evidence" value="ECO:0000318"/>
    <property type="project" value="GO_Central"/>
</dbReference>
<evidence type="ECO:0000256" key="1">
    <source>
        <dbReference type="ARBA" id="ARBA00007626"/>
    </source>
</evidence>
<dbReference type="PANTHER" id="PTHR47939">
    <property type="entry name" value="MEMBRANE-ASSOCIATED SALT-INDUCIBLE PROTEIN-LIKE"/>
    <property type="match status" value="1"/>
</dbReference>
<keyword evidence="5" id="KW-1185">Reference proteome</keyword>
<dbReference type="Proteomes" id="UP000026915">
    <property type="component" value="Chromosome 9"/>
</dbReference>
<dbReference type="Pfam" id="PF13041">
    <property type="entry name" value="PPR_2"/>
    <property type="match status" value="2"/>
</dbReference>
<feature type="repeat" description="PPR" evidence="3">
    <location>
        <begin position="272"/>
        <end position="306"/>
    </location>
</feature>
<dbReference type="STRING" id="3641.A0A061GTP0"/>
<dbReference type="EMBL" id="CM001887">
    <property type="protein sequence ID" value="EOY32542.1"/>
    <property type="molecule type" value="Genomic_DNA"/>
</dbReference>
<dbReference type="HOGENOM" id="CLU_029890_0_0_1"/>
<evidence type="ECO:0000313" key="4">
    <source>
        <dbReference type="EMBL" id="EOY32542.1"/>
    </source>
</evidence>
<dbReference type="OMA" id="MIRVMER"/>
<dbReference type="NCBIfam" id="TIGR00756">
    <property type="entry name" value="PPR"/>
    <property type="match status" value="3"/>
</dbReference>
<feature type="repeat" description="PPR" evidence="3">
    <location>
        <begin position="237"/>
        <end position="271"/>
    </location>
</feature>
<dbReference type="PROSITE" id="PS51375">
    <property type="entry name" value="PPR"/>
    <property type="match status" value="4"/>
</dbReference>
<dbReference type="eggNOG" id="KOG4197">
    <property type="taxonomic scope" value="Eukaryota"/>
</dbReference>
<dbReference type="InterPro" id="IPR011990">
    <property type="entry name" value="TPR-like_helical_dom_sf"/>
</dbReference>
<keyword evidence="2" id="KW-0677">Repeat</keyword>
<comment type="similarity">
    <text evidence="1">Belongs to the PPR family. P subfamily.</text>
</comment>
<dbReference type="PANTHER" id="PTHR47939:SF10">
    <property type="entry name" value="PENTACOTRIPEPTIDE-REPEAT REGION OF PRORP DOMAIN-CONTAINING PROTEIN"/>
    <property type="match status" value="1"/>
</dbReference>
<dbReference type="InterPro" id="IPR002885">
    <property type="entry name" value="PPR_rpt"/>
</dbReference>
<protein>
    <submittedName>
        <fullName evidence="4">Pentatricopeptide repeat-containing protein, putative</fullName>
    </submittedName>
</protein>
<accession>A0A061GTP0</accession>
<gene>
    <name evidence="4" type="ORF">TCM_040523</name>
</gene>
<organism evidence="4 5">
    <name type="scientific">Theobroma cacao</name>
    <name type="common">Cacao</name>
    <name type="synonym">Cocoa</name>
    <dbReference type="NCBI Taxonomy" id="3641"/>
    <lineage>
        <taxon>Eukaryota</taxon>
        <taxon>Viridiplantae</taxon>
        <taxon>Streptophyta</taxon>
        <taxon>Embryophyta</taxon>
        <taxon>Tracheophyta</taxon>
        <taxon>Spermatophyta</taxon>
        <taxon>Magnoliopsida</taxon>
        <taxon>eudicotyledons</taxon>
        <taxon>Gunneridae</taxon>
        <taxon>Pentapetalae</taxon>
        <taxon>rosids</taxon>
        <taxon>malvids</taxon>
        <taxon>Malvales</taxon>
        <taxon>Malvaceae</taxon>
        <taxon>Byttnerioideae</taxon>
        <taxon>Theobroma</taxon>
    </lineage>
</organism>
<dbReference type="Gene3D" id="1.25.40.10">
    <property type="entry name" value="Tetratricopeptide repeat domain"/>
    <property type="match status" value="2"/>
</dbReference>
<dbReference type="InterPro" id="IPR050667">
    <property type="entry name" value="PPR-containing_protein"/>
</dbReference>
<dbReference type="Gramene" id="EOY32542">
    <property type="protein sequence ID" value="EOY32542"/>
    <property type="gene ID" value="TCM_040523"/>
</dbReference>
<dbReference type="InParanoid" id="A0A061GTP0"/>
<feature type="repeat" description="PPR" evidence="3">
    <location>
        <begin position="307"/>
        <end position="342"/>
    </location>
</feature>
<sequence length="371" mass="42101">MLSALHSNLCNRIKHFTLYHSDQVSDHRVDESLESSLDVMALDLNEDFVVKVLQTLFISGENLIRKNDAYDLWDLVKDIGDKENGVLTMDVLNELIALFSTLGQGKATIEPVCERMLDGESLPDGEQVGKIISWFCRGGKVENVYTVYLLAKEKNKQLTWSSVNFLISSLCKKDETVSLALEMLDGFSREARKYAIKPFSSVIRVFNSVVNGYSKVGDMDKAKEMIKLMEDKGLKPDVYTYIVVMNGYANGGQMDEACEVLSEARKKHMKLSPMTYHTLIRGYCKIEEFDKALKLLAEMKDFEVQPNVDEYNKLIQSLCLKALDWQIVEKLLDEMKENGLYLNGIMQGLIKAVKELEAEEVDSREALTIEV</sequence>
<feature type="repeat" description="PPR" evidence="3">
    <location>
        <begin position="202"/>
        <end position="236"/>
    </location>
</feature>
<reference evidence="4 5" key="1">
    <citation type="journal article" date="2013" name="Genome Biol.">
        <title>The genome sequence of the most widely cultivated cacao type and its use to identify candidate genes regulating pod color.</title>
        <authorList>
            <person name="Motamayor J.C."/>
            <person name="Mockaitis K."/>
            <person name="Schmutz J."/>
            <person name="Haiminen N."/>
            <person name="Iii D.L."/>
            <person name="Cornejo O."/>
            <person name="Findley S.D."/>
            <person name="Zheng P."/>
            <person name="Utro F."/>
            <person name="Royaert S."/>
            <person name="Saski C."/>
            <person name="Jenkins J."/>
            <person name="Podicheti R."/>
            <person name="Zhao M."/>
            <person name="Scheffler B.E."/>
            <person name="Stack J.C."/>
            <person name="Feltus F.A."/>
            <person name="Mustiga G.M."/>
            <person name="Amores F."/>
            <person name="Phillips W."/>
            <person name="Marelli J.P."/>
            <person name="May G.D."/>
            <person name="Shapiro H."/>
            <person name="Ma J."/>
            <person name="Bustamante C.D."/>
            <person name="Schnell R.J."/>
            <person name="Main D."/>
            <person name="Gilbert D."/>
            <person name="Parida L."/>
            <person name="Kuhn D.N."/>
        </authorList>
    </citation>
    <scope>NUCLEOTIDE SEQUENCE [LARGE SCALE GENOMIC DNA]</scope>
    <source>
        <strain evidence="5">cv. Matina 1-6</strain>
    </source>
</reference>
<evidence type="ECO:0000256" key="2">
    <source>
        <dbReference type="ARBA" id="ARBA00022737"/>
    </source>
</evidence>